<organism evidence="2 3">
    <name type="scientific">Salix udensis</name>
    <dbReference type="NCBI Taxonomy" id="889485"/>
    <lineage>
        <taxon>Eukaryota</taxon>
        <taxon>Viridiplantae</taxon>
        <taxon>Streptophyta</taxon>
        <taxon>Embryophyta</taxon>
        <taxon>Tracheophyta</taxon>
        <taxon>Spermatophyta</taxon>
        <taxon>Magnoliopsida</taxon>
        <taxon>eudicotyledons</taxon>
        <taxon>Gunneridae</taxon>
        <taxon>Pentapetalae</taxon>
        <taxon>rosids</taxon>
        <taxon>fabids</taxon>
        <taxon>Malpighiales</taxon>
        <taxon>Salicaceae</taxon>
        <taxon>Saliceae</taxon>
        <taxon>Salix</taxon>
    </lineage>
</organism>
<comment type="caution">
    <text evidence="2">The sequence shown here is derived from an EMBL/GenBank/DDBJ whole genome shotgun (WGS) entry which is preliminary data.</text>
</comment>
<dbReference type="Proteomes" id="UP001162972">
    <property type="component" value="Chromosome 11"/>
</dbReference>
<feature type="region of interest" description="Disordered" evidence="1">
    <location>
        <begin position="1"/>
        <end position="28"/>
    </location>
</feature>
<accession>A0AAD6K4Y4</accession>
<reference evidence="2 3" key="1">
    <citation type="journal article" date="2023" name="Int. J. Mol. Sci.">
        <title>De Novo Assembly and Annotation of 11 Diverse Shrub Willow (Salix) Genomes Reveals Novel Gene Organization in Sex-Linked Regions.</title>
        <authorList>
            <person name="Hyden B."/>
            <person name="Feng K."/>
            <person name="Yates T.B."/>
            <person name="Jawdy S."/>
            <person name="Cereghino C."/>
            <person name="Smart L.B."/>
            <person name="Muchero W."/>
        </authorList>
    </citation>
    <scope>NUCLEOTIDE SEQUENCE [LARGE SCALE GENOMIC DNA]</scope>
    <source>
        <tissue evidence="2">Shoot tip</tissue>
    </source>
</reference>
<evidence type="ECO:0000313" key="2">
    <source>
        <dbReference type="EMBL" id="KAJ6416949.1"/>
    </source>
</evidence>
<proteinExistence type="predicted"/>
<sequence>MSDEEKKKRSCCRSPPPRRPPSTTAPTPIWYLSRRCQLSTASSTPCHRLPSA</sequence>
<evidence type="ECO:0000256" key="1">
    <source>
        <dbReference type="SAM" id="MobiDB-lite"/>
    </source>
</evidence>
<name>A0AAD6K4Y4_9ROSI</name>
<keyword evidence="3" id="KW-1185">Reference proteome</keyword>
<dbReference type="EMBL" id="JAPFFJ010000011">
    <property type="protein sequence ID" value="KAJ6416949.1"/>
    <property type="molecule type" value="Genomic_DNA"/>
</dbReference>
<dbReference type="AlphaFoldDB" id="A0AAD6K4Y4"/>
<evidence type="ECO:0000313" key="3">
    <source>
        <dbReference type="Proteomes" id="UP001162972"/>
    </source>
</evidence>
<feature type="non-terminal residue" evidence="2">
    <location>
        <position position="52"/>
    </location>
</feature>
<gene>
    <name evidence="2" type="ORF">OIU84_002768</name>
</gene>
<protein>
    <submittedName>
        <fullName evidence="2">Uncharacterized protein</fullName>
    </submittedName>
</protein>